<evidence type="ECO:0000256" key="2">
    <source>
        <dbReference type="SAM" id="Phobius"/>
    </source>
</evidence>
<proteinExistence type="predicted"/>
<keyword evidence="2" id="KW-0812">Transmembrane</keyword>
<accession>A0A941EBQ9</accession>
<protein>
    <submittedName>
        <fullName evidence="4">Serine/threonine-protein phosphatase</fullName>
    </submittedName>
</protein>
<dbReference type="PANTHER" id="PTHR43156:SF2">
    <property type="entry name" value="STAGE II SPORULATION PROTEIN E"/>
    <property type="match status" value="1"/>
</dbReference>
<dbReference type="EMBL" id="JAGSOH010000036">
    <property type="protein sequence ID" value="MBR7827523.1"/>
    <property type="molecule type" value="Genomic_DNA"/>
</dbReference>
<feature type="domain" description="PPM-type phosphatase" evidence="3">
    <location>
        <begin position="157"/>
        <end position="373"/>
    </location>
</feature>
<evidence type="ECO:0000259" key="3">
    <source>
        <dbReference type="SMART" id="SM00331"/>
    </source>
</evidence>
<dbReference type="GO" id="GO:0016791">
    <property type="term" value="F:phosphatase activity"/>
    <property type="evidence" value="ECO:0007669"/>
    <property type="project" value="TreeGrafter"/>
</dbReference>
<dbReference type="InterPro" id="IPR001932">
    <property type="entry name" value="PPM-type_phosphatase-like_dom"/>
</dbReference>
<dbReference type="Proteomes" id="UP000676325">
    <property type="component" value="Unassembled WGS sequence"/>
</dbReference>
<keyword evidence="5" id="KW-1185">Reference proteome</keyword>
<dbReference type="InterPro" id="IPR052016">
    <property type="entry name" value="Bact_Sigma-Reg"/>
</dbReference>
<evidence type="ECO:0000256" key="1">
    <source>
        <dbReference type="ARBA" id="ARBA00022801"/>
    </source>
</evidence>
<feature type="transmembrane region" description="Helical" evidence="2">
    <location>
        <begin position="38"/>
        <end position="56"/>
    </location>
</feature>
<dbReference type="SUPFAM" id="SSF81606">
    <property type="entry name" value="PP2C-like"/>
    <property type="match status" value="1"/>
</dbReference>
<evidence type="ECO:0000313" key="5">
    <source>
        <dbReference type="Proteomes" id="UP000676325"/>
    </source>
</evidence>
<dbReference type="Pfam" id="PF07228">
    <property type="entry name" value="SpoIIE"/>
    <property type="match status" value="1"/>
</dbReference>
<feature type="transmembrane region" description="Helical" evidence="2">
    <location>
        <begin position="104"/>
        <end position="122"/>
    </location>
</feature>
<dbReference type="AlphaFoldDB" id="A0A941EBQ9"/>
<gene>
    <name evidence="4" type="ORF">KDK95_14485</name>
</gene>
<keyword evidence="2" id="KW-0472">Membrane</keyword>
<dbReference type="RefSeq" id="WP_212518666.1">
    <property type="nucleotide sequence ID" value="NZ_JAGSOH010000036.1"/>
</dbReference>
<dbReference type="Gene3D" id="3.60.40.10">
    <property type="entry name" value="PPM-type phosphatase domain"/>
    <property type="match status" value="1"/>
</dbReference>
<organism evidence="4 5">
    <name type="scientific">Actinospica acidithermotolerans</name>
    <dbReference type="NCBI Taxonomy" id="2828514"/>
    <lineage>
        <taxon>Bacteria</taxon>
        <taxon>Bacillati</taxon>
        <taxon>Actinomycetota</taxon>
        <taxon>Actinomycetes</taxon>
        <taxon>Catenulisporales</taxon>
        <taxon>Actinospicaceae</taxon>
        <taxon>Actinospica</taxon>
    </lineage>
</organism>
<evidence type="ECO:0000313" key="4">
    <source>
        <dbReference type="EMBL" id="MBR7827523.1"/>
    </source>
</evidence>
<dbReference type="PANTHER" id="PTHR43156">
    <property type="entry name" value="STAGE II SPORULATION PROTEIN E-RELATED"/>
    <property type="match status" value="1"/>
</dbReference>
<comment type="caution">
    <text evidence="4">The sequence shown here is derived from an EMBL/GenBank/DDBJ whole genome shotgun (WGS) entry which is preliminary data.</text>
</comment>
<sequence length="418" mass="44279">MPRMPRVTTRLVARWSASRLGRFTDRLLDGDARAGRPVLGLLVLIVAALTWGSIAAPRWDPPSSLVFPVLIGGVLLSRSRQLTLFATVLAALGVDAAVRKPGGVTVGTAIVVVLLALTVLFTSRMRIRLGLRGHRAETLLLELRDRLQPEAAPAEGLPGWSSTHALVPAGGARFSGDFLISCAPQFPGVHVALVDVSGKGSRAAGRALQLSGALCALLDAVPSDGFLEAANDYVMMRGWEENFATAIHASLDPETGRFEVYNAGHHPAARWRQGERRWEMLSAGSGPALGLLAGEQYLPTEGELAAGDALLLFTDGLIERPGQSLEDGTHRLLTAAQRLLEEEWVLSATAGKRLVKSVAPEGGDDRAVLLLRRDPGRAILHAPSARREAAALPLPGRVPALPAAARTSGANRPAPDPL</sequence>
<dbReference type="InterPro" id="IPR036457">
    <property type="entry name" value="PPM-type-like_dom_sf"/>
</dbReference>
<keyword evidence="1" id="KW-0378">Hydrolase</keyword>
<keyword evidence="2" id="KW-1133">Transmembrane helix</keyword>
<reference evidence="4" key="1">
    <citation type="submission" date="2021-04" db="EMBL/GenBank/DDBJ databases">
        <title>Genome based classification of Actinospica acidithermotolerans sp. nov., an actinobacterium isolated from an Indonesian hot spring.</title>
        <authorList>
            <person name="Kusuma A.B."/>
            <person name="Putra K.E."/>
            <person name="Nafisah S."/>
            <person name="Loh J."/>
            <person name="Nouioui I."/>
            <person name="Goodfellow M."/>
        </authorList>
    </citation>
    <scope>NUCLEOTIDE SEQUENCE</scope>
    <source>
        <strain evidence="4">MGRD01-02</strain>
    </source>
</reference>
<name>A0A941EBQ9_9ACTN</name>
<dbReference type="SMART" id="SM00331">
    <property type="entry name" value="PP2C_SIG"/>
    <property type="match status" value="1"/>
</dbReference>